<dbReference type="GO" id="GO:0005886">
    <property type="term" value="C:plasma membrane"/>
    <property type="evidence" value="ECO:0007669"/>
    <property type="project" value="UniProtKB-SubCell"/>
</dbReference>
<feature type="transmembrane region" description="Helical" evidence="13">
    <location>
        <begin position="31"/>
        <end position="51"/>
    </location>
</feature>
<comment type="subcellular location">
    <subcellularLocation>
        <location evidence="2">Cell membrane</location>
        <topology evidence="2">Multi-pass membrane protein</topology>
    </subcellularLocation>
</comment>
<evidence type="ECO:0000256" key="6">
    <source>
        <dbReference type="ARBA" id="ARBA00022692"/>
    </source>
</evidence>
<gene>
    <name evidence="14" type="ORF">FHX73_11251</name>
</gene>
<evidence type="ECO:0000256" key="1">
    <source>
        <dbReference type="ARBA" id="ARBA00002536"/>
    </source>
</evidence>
<reference evidence="14 15" key="1">
    <citation type="submission" date="2019-06" db="EMBL/GenBank/DDBJ databases">
        <title>Sequencing the genomes of 1000 actinobacteria strains.</title>
        <authorList>
            <person name="Klenk H.-P."/>
        </authorList>
    </citation>
    <scope>NUCLEOTIDE SEQUENCE [LARGE SCALE GENOMIC DNA]</scope>
    <source>
        <strain evidence="14 15">DSM 44826</strain>
    </source>
</reference>
<dbReference type="OrthoDB" id="5244617at2"/>
<keyword evidence="5" id="KW-1003">Cell membrane</keyword>
<proteinExistence type="inferred from homology"/>
<accession>A0A561UAV9</accession>
<evidence type="ECO:0000256" key="5">
    <source>
        <dbReference type="ARBA" id="ARBA00022475"/>
    </source>
</evidence>
<evidence type="ECO:0000313" key="15">
    <source>
        <dbReference type="Proteomes" id="UP000317940"/>
    </source>
</evidence>
<evidence type="ECO:0000256" key="8">
    <source>
        <dbReference type="ARBA" id="ARBA00022989"/>
    </source>
</evidence>
<name>A0A561UAV9_9ACTN</name>
<evidence type="ECO:0000256" key="7">
    <source>
        <dbReference type="ARBA" id="ARBA00022967"/>
    </source>
</evidence>
<dbReference type="Proteomes" id="UP000317940">
    <property type="component" value="Unassembled WGS sequence"/>
</dbReference>
<keyword evidence="9 13" id="KW-0472">Membrane</keyword>
<organism evidence="14 15">
    <name type="scientific">Kitasatospora viridis</name>
    <dbReference type="NCBI Taxonomy" id="281105"/>
    <lineage>
        <taxon>Bacteria</taxon>
        <taxon>Bacillati</taxon>
        <taxon>Actinomycetota</taxon>
        <taxon>Actinomycetes</taxon>
        <taxon>Kitasatosporales</taxon>
        <taxon>Streptomycetaceae</taxon>
        <taxon>Kitasatospora</taxon>
    </lineage>
</organism>
<keyword evidence="15" id="KW-1185">Reference proteome</keyword>
<dbReference type="AlphaFoldDB" id="A0A561UAV9"/>
<evidence type="ECO:0000256" key="3">
    <source>
        <dbReference type="ARBA" id="ARBA00006870"/>
    </source>
</evidence>
<dbReference type="EC" id="7.1.1.9" evidence="4"/>
<evidence type="ECO:0000256" key="10">
    <source>
        <dbReference type="ARBA" id="ARBA00031366"/>
    </source>
</evidence>
<evidence type="ECO:0000256" key="11">
    <source>
        <dbReference type="ARBA" id="ARBA00031401"/>
    </source>
</evidence>
<feature type="transmembrane region" description="Helical" evidence="13">
    <location>
        <begin position="104"/>
        <end position="125"/>
    </location>
</feature>
<evidence type="ECO:0000256" key="4">
    <source>
        <dbReference type="ARBA" id="ARBA00012949"/>
    </source>
</evidence>
<comment type="similarity">
    <text evidence="3">Belongs to the cytochrome c oxidase bacterial subunit CtaF family.</text>
</comment>
<dbReference type="EMBL" id="VIWT01000001">
    <property type="protein sequence ID" value="TWF96479.1"/>
    <property type="molecule type" value="Genomic_DNA"/>
</dbReference>
<keyword evidence="6 13" id="KW-0812">Transmembrane</keyword>
<comment type="catalytic activity">
    <reaction evidence="12">
        <text>4 Fe(II)-[cytochrome c] + O2 + 8 H(+)(in) = 4 Fe(III)-[cytochrome c] + 2 H2O + 4 H(+)(out)</text>
        <dbReference type="Rhea" id="RHEA:11436"/>
        <dbReference type="Rhea" id="RHEA-COMP:10350"/>
        <dbReference type="Rhea" id="RHEA-COMP:14399"/>
        <dbReference type="ChEBI" id="CHEBI:15377"/>
        <dbReference type="ChEBI" id="CHEBI:15378"/>
        <dbReference type="ChEBI" id="CHEBI:15379"/>
        <dbReference type="ChEBI" id="CHEBI:29033"/>
        <dbReference type="ChEBI" id="CHEBI:29034"/>
        <dbReference type="EC" id="7.1.1.9"/>
    </reaction>
</comment>
<comment type="caution">
    <text evidence="14">The sequence shown here is derived from an EMBL/GenBank/DDBJ whole genome shotgun (WGS) entry which is preliminary data.</text>
</comment>
<evidence type="ECO:0000256" key="9">
    <source>
        <dbReference type="ARBA" id="ARBA00023136"/>
    </source>
</evidence>
<evidence type="ECO:0000313" key="14">
    <source>
        <dbReference type="EMBL" id="TWF96479.1"/>
    </source>
</evidence>
<dbReference type="PIRSF" id="PIRSF017385">
    <property type="entry name" value="CtaF"/>
    <property type="match status" value="1"/>
</dbReference>
<dbReference type="GO" id="GO:0004129">
    <property type="term" value="F:cytochrome-c oxidase activity"/>
    <property type="evidence" value="ECO:0007669"/>
    <property type="project" value="UniProtKB-EC"/>
</dbReference>
<comment type="function">
    <text evidence="1">Part of cytochrome c oxidase, its function is unknown.</text>
</comment>
<evidence type="ECO:0000256" key="2">
    <source>
        <dbReference type="ARBA" id="ARBA00004651"/>
    </source>
</evidence>
<dbReference type="RefSeq" id="WP_145902830.1">
    <property type="nucleotide sequence ID" value="NZ_BAAAMZ010000004.1"/>
</dbReference>
<dbReference type="InterPro" id="IPR021050">
    <property type="entry name" value="Cyt_c_oxidase_su4_actinobac"/>
</dbReference>
<dbReference type="GO" id="GO:0022900">
    <property type="term" value="P:electron transport chain"/>
    <property type="evidence" value="ECO:0007669"/>
    <property type="project" value="InterPro"/>
</dbReference>
<protein>
    <recommendedName>
        <fullName evidence="4">cytochrome-c oxidase</fullName>
        <ecNumber evidence="4">7.1.1.9</ecNumber>
    </recommendedName>
    <alternativeName>
        <fullName evidence="11">Cytochrome aa3 subunit 4</fullName>
    </alternativeName>
    <alternativeName>
        <fullName evidence="10">Cytochrome c oxidase polypeptide IV</fullName>
    </alternativeName>
</protein>
<feature type="transmembrane region" description="Helical" evidence="13">
    <location>
        <begin position="5"/>
        <end position="25"/>
    </location>
</feature>
<evidence type="ECO:0000256" key="12">
    <source>
        <dbReference type="ARBA" id="ARBA00047816"/>
    </source>
</evidence>
<sequence>MKAEAWLFTGVAGFFAVTAGIYGWFAREPVGKAALVVAFLMASLVASFCWAQHVKLGRRPADDGSAEIAAGAGPLAFFAPASAYPLLTAAGAAVLALGVVYGTWLALIGFGVLAPGVAGFVFQYARREG</sequence>
<keyword evidence="7" id="KW-1278">Translocase</keyword>
<feature type="transmembrane region" description="Helical" evidence="13">
    <location>
        <begin position="72"/>
        <end position="98"/>
    </location>
</feature>
<keyword evidence="8 13" id="KW-1133">Transmembrane helix</keyword>
<evidence type="ECO:0000256" key="13">
    <source>
        <dbReference type="SAM" id="Phobius"/>
    </source>
</evidence>
<dbReference type="Pfam" id="PF12270">
    <property type="entry name" value="Cyt_c_ox_IV"/>
    <property type="match status" value="1"/>
</dbReference>